<dbReference type="Proteomes" id="UP000002011">
    <property type="component" value="Chromosome"/>
</dbReference>
<dbReference type="Gene3D" id="2.60.200.40">
    <property type="match status" value="1"/>
</dbReference>
<dbReference type="HOGENOM" id="CLU_045532_1_2_10"/>
<evidence type="ECO:0000259" key="5">
    <source>
        <dbReference type="PROSITE" id="PS50146"/>
    </source>
</evidence>
<dbReference type="SUPFAM" id="SSF111331">
    <property type="entry name" value="NAD kinase/diacylglycerol kinase-like"/>
    <property type="match status" value="1"/>
</dbReference>
<dbReference type="InterPro" id="IPR016064">
    <property type="entry name" value="NAD/diacylglycerol_kinase_sf"/>
</dbReference>
<dbReference type="eggNOG" id="COG1597">
    <property type="taxonomic scope" value="Bacteria"/>
</dbReference>
<dbReference type="AlphaFoldDB" id="C6W3H9"/>
<reference evidence="6 7" key="1">
    <citation type="journal article" date="2009" name="Stand. Genomic Sci.">
        <title>Complete genome sequence of Dyadobacter fermentans type strain (NS114).</title>
        <authorList>
            <person name="Lang E."/>
            <person name="Lapidus A."/>
            <person name="Chertkov O."/>
            <person name="Brettin T."/>
            <person name="Detter J.C."/>
            <person name="Han C."/>
            <person name="Copeland A."/>
            <person name="Glavina Del Rio T."/>
            <person name="Nolan M."/>
            <person name="Chen F."/>
            <person name="Lucas S."/>
            <person name="Tice H."/>
            <person name="Cheng J.F."/>
            <person name="Land M."/>
            <person name="Hauser L."/>
            <person name="Chang Y.J."/>
            <person name="Jeffries C.D."/>
            <person name="Kopitz M."/>
            <person name="Bruce D."/>
            <person name="Goodwin L."/>
            <person name="Pitluck S."/>
            <person name="Ovchinnikova G."/>
            <person name="Pati A."/>
            <person name="Ivanova N."/>
            <person name="Mavrommatis K."/>
            <person name="Chen A."/>
            <person name="Palaniappan K."/>
            <person name="Chain P."/>
            <person name="Bristow J."/>
            <person name="Eisen J.A."/>
            <person name="Markowitz V."/>
            <person name="Hugenholtz P."/>
            <person name="Goker M."/>
            <person name="Rohde M."/>
            <person name="Kyrpides N.C."/>
            <person name="Klenk H.P."/>
        </authorList>
    </citation>
    <scope>NUCLEOTIDE SEQUENCE [LARGE SCALE GENOMIC DNA]</scope>
    <source>
        <strain evidence="7">ATCC 700827 / DSM 18053 / CIP 107007 / KCTC 52180 / NS114</strain>
    </source>
</reference>
<gene>
    <name evidence="6" type="ordered locus">Dfer_2741</name>
</gene>
<dbReference type="STRING" id="471854.Dfer_2741"/>
<evidence type="ECO:0000256" key="2">
    <source>
        <dbReference type="ARBA" id="ARBA00022741"/>
    </source>
</evidence>
<dbReference type="Gene3D" id="3.40.50.10330">
    <property type="entry name" value="Probable inorganic polyphosphate/atp-NAD kinase, domain 1"/>
    <property type="match status" value="1"/>
</dbReference>
<keyword evidence="4" id="KW-0067">ATP-binding</keyword>
<dbReference type="InterPro" id="IPR045540">
    <property type="entry name" value="YegS/DAGK_C"/>
</dbReference>
<evidence type="ECO:0000313" key="7">
    <source>
        <dbReference type="Proteomes" id="UP000002011"/>
    </source>
</evidence>
<evidence type="ECO:0000256" key="4">
    <source>
        <dbReference type="ARBA" id="ARBA00022840"/>
    </source>
</evidence>
<name>C6W3H9_DYAFD</name>
<protein>
    <submittedName>
        <fullName evidence="6">Diacylglycerol kinase catalytic region</fullName>
    </submittedName>
</protein>
<evidence type="ECO:0000313" key="6">
    <source>
        <dbReference type="EMBL" id="ACT93956.1"/>
    </source>
</evidence>
<dbReference type="PANTHER" id="PTHR12358">
    <property type="entry name" value="SPHINGOSINE KINASE"/>
    <property type="match status" value="1"/>
</dbReference>
<dbReference type="InterPro" id="IPR050187">
    <property type="entry name" value="Lipid_Phosphate_FormReg"/>
</dbReference>
<organism evidence="6 7">
    <name type="scientific">Dyadobacter fermentans (strain ATCC 700827 / DSM 18053 / CIP 107007 / KCTC 52180 / NS114)</name>
    <dbReference type="NCBI Taxonomy" id="471854"/>
    <lineage>
        <taxon>Bacteria</taxon>
        <taxon>Pseudomonadati</taxon>
        <taxon>Bacteroidota</taxon>
        <taxon>Cytophagia</taxon>
        <taxon>Cytophagales</taxon>
        <taxon>Spirosomataceae</taxon>
        <taxon>Dyadobacter</taxon>
    </lineage>
</organism>
<dbReference type="InterPro" id="IPR017438">
    <property type="entry name" value="ATP-NAD_kinase_N"/>
</dbReference>
<dbReference type="RefSeq" id="WP_015812206.1">
    <property type="nucleotide sequence ID" value="NC_013037.1"/>
</dbReference>
<dbReference type="KEGG" id="dfe:Dfer_2741"/>
<dbReference type="InterPro" id="IPR001206">
    <property type="entry name" value="Diacylglycerol_kinase_cat_dom"/>
</dbReference>
<accession>C6W3H9</accession>
<dbReference type="GO" id="GO:0016301">
    <property type="term" value="F:kinase activity"/>
    <property type="evidence" value="ECO:0007669"/>
    <property type="project" value="UniProtKB-KW"/>
</dbReference>
<keyword evidence="7" id="KW-1185">Reference proteome</keyword>
<keyword evidence="1" id="KW-0808">Transferase</keyword>
<evidence type="ECO:0000256" key="1">
    <source>
        <dbReference type="ARBA" id="ARBA00022679"/>
    </source>
</evidence>
<dbReference type="NCBIfam" id="TIGR00147">
    <property type="entry name" value="YegS/Rv2252/BmrU family lipid kinase"/>
    <property type="match status" value="1"/>
</dbReference>
<dbReference type="PANTHER" id="PTHR12358:SF54">
    <property type="entry name" value="SPHINGOSINE KINASE RELATED PROTEIN"/>
    <property type="match status" value="1"/>
</dbReference>
<dbReference type="GO" id="GO:0005524">
    <property type="term" value="F:ATP binding"/>
    <property type="evidence" value="ECO:0007669"/>
    <property type="project" value="UniProtKB-KW"/>
</dbReference>
<sequence>MSSQPKVLLVVNPISGDVNKDVIFERVIEKSESEGCDLRIYNTTGEDDQQTIREMVENIRPERVLVAGGDGTISMVAQALHGTEAILCIIPAGSANGLSVDFGLSGSIDQALEVAFNGEVSAIDAVSINGEISLHLADIGLNALLVKNYEDSDTRGKLGYAREMLRTLSEHENFEVRITAGDEVLETEALIVIIANAQKYGTGVSINPIGDMCDGFFELVIAKKLDFIETAKILAGSTDFNPEIMKVISVEKAKIECVEKAAHFQIDGEYKGLVKELEAVILPSYVRIAIPVGLREANAE</sequence>
<dbReference type="SMART" id="SM00046">
    <property type="entry name" value="DAGKc"/>
    <property type="match status" value="1"/>
</dbReference>
<feature type="domain" description="DAGKc" evidence="5">
    <location>
        <begin position="2"/>
        <end position="132"/>
    </location>
</feature>
<dbReference type="OrthoDB" id="9786026at2"/>
<dbReference type="EMBL" id="CP001619">
    <property type="protein sequence ID" value="ACT93956.1"/>
    <property type="molecule type" value="Genomic_DNA"/>
</dbReference>
<keyword evidence="3 6" id="KW-0418">Kinase</keyword>
<keyword evidence="2" id="KW-0547">Nucleotide-binding</keyword>
<dbReference type="Pfam" id="PF19279">
    <property type="entry name" value="YegS_C"/>
    <property type="match status" value="1"/>
</dbReference>
<dbReference type="Pfam" id="PF00781">
    <property type="entry name" value="DAGK_cat"/>
    <property type="match status" value="1"/>
</dbReference>
<dbReference type="InterPro" id="IPR005218">
    <property type="entry name" value="Diacylglycerol/lipid_kinase"/>
</dbReference>
<evidence type="ECO:0000256" key="3">
    <source>
        <dbReference type="ARBA" id="ARBA00022777"/>
    </source>
</evidence>
<dbReference type="PROSITE" id="PS50146">
    <property type="entry name" value="DAGK"/>
    <property type="match status" value="1"/>
</dbReference>
<dbReference type="GO" id="GO:0008654">
    <property type="term" value="P:phospholipid biosynthetic process"/>
    <property type="evidence" value="ECO:0007669"/>
    <property type="project" value="InterPro"/>
</dbReference>
<proteinExistence type="predicted"/>